<comment type="similarity">
    <text evidence="1">Belongs to the metallophosphoesterase superfamily. YfcE family.</text>
</comment>
<dbReference type="PANTHER" id="PTHR42850:SF2">
    <property type="entry name" value="BLL5683 PROTEIN"/>
    <property type="match status" value="1"/>
</dbReference>
<name>A0A7H9EK62_9LACO</name>
<dbReference type="GO" id="GO:0005737">
    <property type="term" value="C:cytoplasm"/>
    <property type="evidence" value="ECO:0007669"/>
    <property type="project" value="TreeGrafter"/>
</dbReference>
<dbReference type="RefSeq" id="WP_180849661.1">
    <property type="nucleotide sequence ID" value="NZ_CP047418.1"/>
</dbReference>
<dbReference type="Pfam" id="PF12850">
    <property type="entry name" value="Metallophos_2"/>
    <property type="match status" value="1"/>
</dbReference>
<organism evidence="3 4">
    <name type="scientific">Ligilactobacillus saerimneri</name>
    <dbReference type="NCBI Taxonomy" id="228229"/>
    <lineage>
        <taxon>Bacteria</taxon>
        <taxon>Bacillati</taxon>
        <taxon>Bacillota</taxon>
        <taxon>Bacilli</taxon>
        <taxon>Lactobacillales</taxon>
        <taxon>Lactobacillaceae</taxon>
        <taxon>Ligilactobacillus</taxon>
    </lineage>
</organism>
<evidence type="ECO:0000259" key="2">
    <source>
        <dbReference type="Pfam" id="PF12850"/>
    </source>
</evidence>
<dbReference type="PANTHER" id="PTHR42850">
    <property type="entry name" value="METALLOPHOSPHOESTERASE"/>
    <property type="match status" value="1"/>
</dbReference>
<evidence type="ECO:0000256" key="1">
    <source>
        <dbReference type="ARBA" id="ARBA00008950"/>
    </source>
</evidence>
<evidence type="ECO:0000313" key="3">
    <source>
        <dbReference type="EMBL" id="QLL77951.1"/>
    </source>
</evidence>
<dbReference type="GO" id="GO:0016791">
    <property type="term" value="F:phosphatase activity"/>
    <property type="evidence" value="ECO:0007669"/>
    <property type="project" value="TreeGrafter"/>
</dbReference>
<dbReference type="Proteomes" id="UP000510886">
    <property type="component" value="Chromosome"/>
</dbReference>
<accession>A0A7H9EK62</accession>
<dbReference type="KEGG" id="lsw:GTO87_04605"/>
<dbReference type="AlphaFoldDB" id="A0A7H9EK62"/>
<dbReference type="InterPro" id="IPR024654">
    <property type="entry name" value="Calcineurin-like_PHP_lpxH"/>
</dbReference>
<dbReference type="PIRSF" id="PIRSF000883">
    <property type="entry name" value="Pesterase_MJ0912"/>
    <property type="match status" value="1"/>
</dbReference>
<proteinExistence type="inferred from homology"/>
<dbReference type="InterPro" id="IPR050126">
    <property type="entry name" value="Ap4A_hydrolase"/>
</dbReference>
<feature type="domain" description="Calcineurin-like phosphoesterase" evidence="2">
    <location>
        <begin position="3"/>
        <end position="188"/>
    </location>
</feature>
<dbReference type="SUPFAM" id="SSF56300">
    <property type="entry name" value="Metallo-dependent phosphatases"/>
    <property type="match status" value="1"/>
</dbReference>
<protein>
    <submittedName>
        <fullName evidence="3">Metallophosphoesterase</fullName>
    </submittedName>
</protein>
<evidence type="ECO:0000313" key="4">
    <source>
        <dbReference type="Proteomes" id="UP000510886"/>
    </source>
</evidence>
<dbReference type="Gene3D" id="3.60.21.10">
    <property type="match status" value="1"/>
</dbReference>
<dbReference type="InterPro" id="IPR029052">
    <property type="entry name" value="Metallo-depent_PP-like"/>
</dbReference>
<dbReference type="InterPro" id="IPR011152">
    <property type="entry name" value="Pesterase_MJ0912"/>
</dbReference>
<gene>
    <name evidence="3" type="ORF">GTO87_04605</name>
</gene>
<dbReference type="EMBL" id="CP047418">
    <property type="protein sequence ID" value="QLL77951.1"/>
    <property type="molecule type" value="Genomic_DNA"/>
</dbReference>
<reference evidence="3 4" key="1">
    <citation type="submission" date="2020-01" db="EMBL/GenBank/DDBJ databases">
        <title>Complete and circular genome sequences of six lactobacillus isolates from horses.</title>
        <authorList>
            <person name="Hassan H.M."/>
        </authorList>
    </citation>
    <scope>NUCLEOTIDE SEQUENCE [LARGE SCALE GENOMIC DNA]</scope>
    <source>
        <strain evidence="3 4">1A</strain>
    </source>
</reference>
<sequence length="280" mass="32420">MKRIAVFADVHGNLTAFKAIHHDILQQNVDECWSLGDIFMPGPGTKDLWELFEDLDPQVCVRGNWDDLLLRGFQGELSIDRESHVYMARLAQFIAPRLPKRALAAIANWPLTRDVAIESLRFGLSHNLPGKNFDQTLYPTADQKGFDSLFKERMIDVAIYAHVHHPIMRYGMGEQLVLNPGSVGEPFNSWRTLKRDLRAQYLLIEVDEMGLHDISFRKIGYDRQAELHQAQLIDLPYLDLYQDLMDNGVVHTHDHDLLRKINHERGYLDDVHKYRAQLKK</sequence>